<name>A9MR09_SALAR</name>
<reference evidence="1 2" key="1">
    <citation type="submission" date="2007-11" db="EMBL/GenBank/DDBJ databases">
        <authorList>
            <consortium name="The Salmonella enterica serovar Arizonae Genome Sequencing Project"/>
            <person name="McClelland M."/>
            <person name="Sanderson E.K."/>
            <person name="Porwollik S."/>
            <person name="Spieth J."/>
            <person name="Clifton W.S."/>
            <person name="Fulton R."/>
            <person name="Chunyan W."/>
            <person name="Wollam A."/>
            <person name="Shah N."/>
            <person name="Pepin K."/>
            <person name="Bhonagiri V."/>
            <person name="Nash W."/>
            <person name="Johnson M."/>
            <person name="Thiruvilangam P."/>
            <person name="Wilson R."/>
        </authorList>
    </citation>
    <scope>NUCLEOTIDE SEQUENCE [LARGE SCALE GENOMIC DNA]</scope>
    <source>
        <strain evidence="2">ATCC BAA-731 / CDC346-86 / RSK2980</strain>
    </source>
</reference>
<evidence type="ECO:0000313" key="1">
    <source>
        <dbReference type="EMBL" id="ABX21305.1"/>
    </source>
</evidence>
<evidence type="ECO:0000313" key="2">
    <source>
        <dbReference type="Proteomes" id="UP000002084"/>
    </source>
</evidence>
<protein>
    <submittedName>
        <fullName evidence="1">Uncharacterized protein</fullName>
    </submittedName>
</protein>
<dbReference type="Proteomes" id="UP000002084">
    <property type="component" value="Chromosome"/>
</dbReference>
<dbReference type="EMBL" id="CP000880">
    <property type="protein sequence ID" value="ABX21305.1"/>
    <property type="molecule type" value="Genomic_DNA"/>
</dbReference>
<dbReference type="AlphaFoldDB" id="A9MR09"/>
<dbReference type="KEGG" id="ses:SARI_01408"/>
<gene>
    <name evidence="1" type="ordered locus">SARI_01408</name>
</gene>
<dbReference type="HOGENOM" id="CLU_3172884_0_0_6"/>
<sequence length="47" mass="5276">MPDLSYELSFLFSCLLKKQSIDHSTNPGWPADRGGMLPFICSSDIEK</sequence>
<keyword evidence="2" id="KW-1185">Reference proteome</keyword>
<organism evidence="1 2">
    <name type="scientific">Salmonella arizonae (strain ATCC BAA-731 / CDC346-86 / RSK2980)</name>
    <dbReference type="NCBI Taxonomy" id="41514"/>
    <lineage>
        <taxon>Bacteria</taxon>
        <taxon>Pseudomonadati</taxon>
        <taxon>Pseudomonadota</taxon>
        <taxon>Gammaproteobacteria</taxon>
        <taxon>Enterobacterales</taxon>
        <taxon>Enterobacteriaceae</taxon>
        <taxon>Salmonella</taxon>
    </lineage>
</organism>
<accession>A9MR09</accession>
<proteinExistence type="predicted"/>